<accession>A0A9P1PTD1</accession>
<evidence type="ECO:0000313" key="3">
    <source>
        <dbReference type="Proteomes" id="UP000041356"/>
    </source>
</evidence>
<dbReference type="RefSeq" id="WP_172665990.1">
    <property type="nucleotide sequence ID" value="NZ_CP009456.1"/>
</dbReference>
<comment type="caution">
    <text evidence="1">The sequence shown here is derived from an EMBL/GenBank/DDBJ whole genome shotgun (WGS) entry which is preliminary data.</text>
</comment>
<protein>
    <submittedName>
        <fullName evidence="1">Uncharacterized protein</fullName>
    </submittedName>
</protein>
<evidence type="ECO:0000313" key="1">
    <source>
        <dbReference type="EMBL" id="CNF21827.1"/>
    </source>
</evidence>
<dbReference type="Proteomes" id="UP001182355">
    <property type="component" value="Unassembled WGS sequence"/>
</dbReference>
<dbReference type="EMBL" id="ABNAVX010000008">
    <property type="protein sequence ID" value="ELI8102172.1"/>
    <property type="molecule type" value="Genomic_DNA"/>
</dbReference>
<dbReference type="AlphaFoldDB" id="A0A9P1PTD1"/>
<evidence type="ECO:0000313" key="2">
    <source>
        <dbReference type="EMBL" id="ELI8102172.1"/>
    </source>
</evidence>
<organism evidence="1 3">
    <name type="scientific">Yersinia enterocolitica</name>
    <dbReference type="NCBI Taxonomy" id="630"/>
    <lineage>
        <taxon>Bacteria</taxon>
        <taxon>Pseudomonadati</taxon>
        <taxon>Pseudomonadota</taxon>
        <taxon>Gammaproteobacteria</taxon>
        <taxon>Enterobacterales</taxon>
        <taxon>Yersiniaceae</taxon>
        <taxon>Yersinia</taxon>
    </lineage>
</organism>
<reference evidence="1 3" key="1">
    <citation type="submission" date="2015-03" db="EMBL/GenBank/DDBJ databases">
        <authorList>
            <consortium name="Pathogen Informatics"/>
            <person name="Murphy D."/>
        </authorList>
    </citation>
    <scope>NUCLEOTIDE SEQUENCE [LARGE SCALE GENOMIC DNA]</scope>
    <source>
        <strain evidence="1 3">IP27818</strain>
    </source>
</reference>
<name>A0A9P1PTD1_YEREN</name>
<sequence>MISKRLPSTFDFKYLKLGNVCLDVIYSDVICLDVVCSVAGLVVDAVDHFSVDSRSVITLLLWPQPSRRAGRPSCTCGLREILLLSQFPPAAAGLIEPARVASCSSALFAAVHGGSLGPSSLSVISLIALKVKRENQNPVFDLDVKSTFELPNEEWR</sequence>
<proteinExistence type="predicted"/>
<reference evidence="2" key="2">
    <citation type="submission" date="2023-02" db="EMBL/GenBank/DDBJ databases">
        <authorList>
            <person name="Ashton P.M."/>
            <person name="Dallman T."/>
            <person name="Nair S."/>
            <person name="De Pinna E."/>
            <person name="Peters T."/>
            <person name="Grant K."/>
        </authorList>
    </citation>
    <scope>NUCLEOTIDE SEQUENCE</scope>
    <source>
        <strain evidence="2">01103883</strain>
    </source>
</reference>
<dbReference type="EMBL" id="CPZF01000002">
    <property type="protein sequence ID" value="CNF21827.1"/>
    <property type="molecule type" value="Genomic_DNA"/>
</dbReference>
<gene>
    <name evidence="1" type="ORF">ERS137939_00959</name>
    <name evidence="2" type="ORF">RSF11_001868</name>
</gene>
<dbReference type="Proteomes" id="UP000041356">
    <property type="component" value="Unassembled WGS sequence"/>
</dbReference>